<evidence type="ECO:0000256" key="2">
    <source>
        <dbReference type="ARBA" id="ARBA00022475"/>
    </source>
</evidence>
<dbReference type="Proteomes" id="UP001302274">
    <property type="component" value="Unassembled WGS sequence"/>
</dbReference>
<keyword evidence="3 6" id="KW-0812">Transmembrane</keyword>
<feature type="transmembrane region" description="Helical" evidence="6">
    <location>
        <begin position="313"/>
        <end position="331"/>
    </location>
</feature>
<keyword evidence="5 6" id="KW-0472">Membrane</keyword>
<keyword evidence="8" id="KW-1185">Reference proteome</keyword>
<reference evidence="7 8" key="1">
    <citation type="submission" date="2023-11" db="EMBL/GenBank/DDBJ databases">
        <title>A Novel Polar Bacteriovorax (B. antarcticus) Isolated from the Biocrust in Antarctica.</title>
        <authorList>
            <person name="Mun W."/>
            <person name="Choi S.Y."/>
            <person name="Mitchell R.J."/>
        </authorList>
    </citation>
    <scope>NUCLEOTIDE SEQUENCE [LARGE SCALE GENOMIC DNA]</scope>
    <source>
        <strain evidence="7 8">PP10</strain>
    </source>
</reference>
<evidence type="ECO:0000256" key="1">
    <source>
        <dbReference type="ARBA" id="ARBA00004651"/>
    </source>
</evidence>
<feature type="transmembrane region" description="Helical" evidence="6">
    <location>
        <begin position="343"/>
        <end position="363"/>
    </location>
</feature>
<dbReference type="PANTHER" id="PTHR33529:SF6">
    <property type="entry name" value="YJGP_YJGQ FAMILY PERMEASE"/>
    <property type="match status" value="1"/>
</dbReference>
<evidence type="ECO:0000256" key="3">
    <source>
        <dbReference type="ARBA" id="ARBA00022692"/>
    </source>
</evidence>
<evidence type="ECO:0000313" key="7">
    <source>
        <dbReference type="EMBL" id="MEA9354830.1"/>
    </source>
</evidence>
<accession>A0ABU5VS30</accession>
<feature type="transmembrane region" description="Helical" evidence="6">
    <location>
        <begin position="283"/>
        <end position="301"/>
    </location>
</feature>
<evidence type="ECO:0000313" key="8">
    <source>
        <dbReference type="Proteomes" id="UP001302274"/>
    </source>
</evidence>
<dbReference type="InterPro" id="IPR005495">
    <property type="entry name" value="LptG/LptF_permease"/>
</dbReference>
<feature type="transmembrane region" description="Helical" evidence="6">
    <location>
        <begin position="57"/>
        <end position="75"/>
    </location>
</feature>
<evidence type="ECO:0000256" key="6">
    <source>
        <dbReference type="SAM" id="Phobius"/>
    </source>
</evidence>
<keyword evidence="2" id="KW-1003">Cell membrane</keyword>
<dbReference type="PANTHER" id="PTHR33529">
    <property type="entry name" value="SLR0882 PROTEIN-RELATED"/>
    <property type="match status" value="1"/>
</dbReference>
<dbReference type="EMBL" id="JAYGJQ010000001">
    <property type="protein sequence ID" value="MEA9354830.1"/>
    <property type="molecule type" value="Genomic_DNA"/>
</dbReference>
<feature type="transmembrane region" description="Helical" evidence="6">
    <location>
        <begin position="12"/>
        <end position="37"/>
    </location>
</feature>
<gene>
    <name evidence="7" type="ORF">SHI21_01360</name>
</gene>
<name>A0ABU5VS30_9BACT</name>
<evidence type="ECO:0000256" key="4">
    <source>
        <dbReference type="ARBA" id="ARBA00022989"/>
    </source>
</evidence>
<dbReference type="Pfam" id="PF03739">
    <property type="entry name" value="LptF_LptG"/>
    <property type="match status" value="1"/>
</dbReference>
<dbReference type="RefSeq" id="WP_323574324.1">
    <property type="nucleotide sequence ID" value="NZ_JAYGJQ010000001.1"/>
</dbReference>
<comment type="subcellular location">
    <subcellularLocation>
        <location evidence="1">Cell membrane</location>
        <topology evidence="1">Multi-pass membrane protein</topology>
    </subcellularLocation>
</comment>
<keyword evidence="4 6" id="KW-1133">Transmembrane helix</keyword>
<sequence>MFTIRKLILKEWLTFFLGSVFILVMVLSLGHILTGLLKATNELKSILLDLVLELPTFLIRIFPVSCLVASLFSINKLKSRNELTAIFASGFSRRQFVLCIGTIGAFVGLTLFFINGYLVPYTKHKQSTLSDTHPAIANKAKTSSVSINALKSGKIWFKGQDYFFSYSSFDGNSNTIFDLNLYYYDKNFKFSEQVTANSAKFIEGNSWLLKKGLHVTNLENKTFPEPSYFHDKMFQLKETISDFKKINADISTLNIWRLYDYILVLRTNGINDSEYFVTFLDKFSSAFTCLILAILASVALFNPNRRNSSFGSNIAFVLTFTFIYWFIYSYFMTLGQTSKIPAIAATFGVPSVFVVYLVFYFIYHRKLR</sequence>
<comment type="caution">
    <text evidence="7">The sequence shown here is derived from an EMBL/GenBank/DDBJ whole genome shotgun (WGS) entry which is preliminary data.</text>
</comment>
<proteinExistence type="predicted"/>
<organism evidence="7 8">
    <name type="scientific">Bacteriovorax antarcticus</name>
    <dbReference type="NCBI Taxonomy" id="3088717"/>
    <lineage>
        <taxon>Bacteria</taxon>
        <taxon>Pseudomonadati</taxon>
        <taxon>Bdellovibrionota</taxon>
        <taxon>Bacteriovoracia</taxon>
        <taxon>Bacteriovoracales</taxon>
        <taxon>Bacteriovoracaceae</taxon>
        <taxon>Bacteriovorax</taxon>
    </lineage>
</organism>
<protein>
    <submittedName>
        <fullName evidence="7">LptF/LptG family permease</fullName>
    </submittedName>
</protein>
<evidence type="ECO:0000256" key="5">
    <source>
        <dbReference type="ARBA" id="ARBA00023136"/>
    </source>
</evidence>
<feature type="transmembrane region" description="Helical" evidence="6">
    <location>
        <begin position="96"/>
        <end position="119"/>
    </location>
</feature>